<sequence>MTQKSHVKRLGLRLLAACAVLYPAIALSEASPPDVDDVDDAREHYEAREALRKGEVLPLEKIIEVVRKQFQGDIIEIEFERNDGKYVYEIEIIDPSGRVVEIEVDAKTAEILDSEDGD</sequence>
<dbReference type="RefSeq" id="WP_176948015.1">
    <property type="nucleotide sequence ID" value="NZ_JABXYK010000001.1"/>
</dbReference>
<evidence type="ECO:0000313" key="4">
    <source>
        <dbReference type="Proteomes" id="UP000659172"/>
    </source>
</evidence>
<feature type="domain" description="PepSY" evidence="2">
    <location>
        <begin position="57"/>
        <end position="115"/>
    </location>
</feature>
<dbReference type="EMBL" id="JABXYK010000001">
    <property type="protein sequence ID" value="NVP53963.1"/>
    <property type="molecule type" value="Genomic_DNA"/>
</dbReference>
<organism evidence="3 4">
    <name type="scientific">Mycoplana rhizolycopersici</name>
    <dbReference type="NCBI Taxonomy" id="2746702"/>
    <lineage>
        <taxon>Bacteria</taxon>
        <taxon>Pseudomonadati</taxon>
        <taxon>Pseudomonadota</taxon>
        <taxon>Alphaproteobacteria</taxon>
        <taxon>Hyphomicrobiales</taxon>
        <taxon>Rhizobiaceae</taxon>
        <taxon>Mycoplana</taxon>
    </lineage>
</organism>
<keyword evidence="1" id="KW-0732">Signal</keyword>
<keyword evidence="4" id="KW-1185">Reference proteome</keyword>
<dbReference type="Pfam" id="PF03413">
    <property type="entry name" value="PepSY"/>
    <property type="match status" value="1"/>
</dbReference>
<evidence type="ECO:0000256" key="1">
    <source>
        <dbReference type="SAM" id="SignalP"/>
    </source>
</evidence>
<comment type="caution">
    <text evidence="3">The sequence shown here is derived from an EMBL/GenBank/DDBJ whole genome shotgun (WGS) entry which is preliminary data.</text>
</comment>
<protein>
    <submittedName>
        <fullName evidence="3">PepSY domain-containing protein</fullName>
    </submittedName>
</protein>
<gene>
    <name evidence="3" type="ORF">HV823_01720</name>
</gene>
<feature type="chain" id="PRO_5045893485" evidence="1">
    <location>
        <begin position="27"/>
        <end position="118"/>
    </location>
</feature>
<reference evidence="3 4" key="1">
    <citation type="submission" date="2020-06" db="EMBL/GenBank/DDBJ databases">
        <title>Rhizobium sp.nov. isolated from the tomato plant.</title>
        <authorList>
            <person name="Thin K.K."/>
            <person name="Zhang X."/>
            <person name="He S."/>
        </authorList>
    </citation>
    <scope>NUCLEOTIDE SEQUENCE [LARGE SCALE GENOMIC DNA]</scope>
    <source>
        <strain evidence="3 4">DBTS2</strain>
    </source>
</reference>
<proteinExistence type="predicted"/>
<accession>A0ABX2Q8E4</accession>
<name>A0ABX2Q8E4_9HYPH</name>
<dbReference type="Proteomes" id="UP000659172">
    <property type="component" value="Unassembled WGS sequence"/>
</dbReference>
<evidence type="ECO:0000259" key="2">
    <source>
        <dbReference type="Pfam" id="PF03413"/>
    </source>
</evidence>
<feature type="signal peptide" evidence="1">
    <location>
        <begin position="1"/>
        <end position="26"/>
    </location>
</feature>
<evidence type="ECO:0000313" key="3">
    <source>
        <dbReference type="EMBL" id="NVP53963.1"/>
    </source>
</evidence>
<dbReference type="InterPro" id="IPR025711">
    <property type="entry name" value="PepSY"/>
</dbReference>
<dbReference type="Gene3D" id="3.10.450.40">
    <property type="match status" value="1"/>
</dbReference>